<evidence type="ECO:0000256" key="18">
    <source>
        <dbReference type="RuleBase" id="RU003403"/>
    </source>
</evidence>
<feature type="transmembrane region" description="Helical" evidence="18">
    <location>
        <begin position="59"/>
        <end position="79"/>
    </location>
</feature>
<accession>A0A3G2JZC3</accession>
<dbReference type="InterPro" id="IPR050175">
    <property type="entry name" value="Complex_I_Subunit_2"/>
</dbReference>
<feature type="transmembrane region" description="Helical" evidence="18">
    <location>
        <begin position="197"/>
        <end position="223"/>
    </location>
</feature>
<dbReference type="GO" id="GO:0008137">
    <property type="term" value="F:NADH dehydrogenase (ubiquinone) activity"/>
    <property type="evidence" value="ECO:0007669"/>
    <property type="project" value="UniProtKB-EC"/>
</dbReference>
<dbReference type="Pfam" id="PF00361">
    <property type="entry name" value="Proton_antipo_M"/>
    <property type="match status" value="1"/>
</dbReference>
<feature type="domain" description="NADH:quinone oxidoreductase/Mrp antiporter transmembrane" evidence="19">
    <location>
        <begin position="24"/>
        <end position="282"/>
    </location>
</feature>
<reference evidence="20" key="2">
    <citation type="submission" date="2018-06" db="EMBL/GenBank/DDBJ databases">
        <authorList>
            <person name="James G."/>
        </authorList>
    </citation>
    <scope>NUCLEOTIDE SEQUENCE</scope>
</reference>
<keyword evidence="12 18" id="KW-1133">Transmembrane helix</keyword>
<dbReference type="PANTHER" id="PTHR46552:SF1">
    <property type="entry name" value="NADH-UBIQUINONE OXIDOREDUCTASE CHAIN 2"/>
    <property type="match status" value="1"/>
</dbReference>
<comment type="function">
    <text evidence="1">Core subunit of the mitochondrial membrane respiratory chain NADH dehydrogenase (Complex I) that is believed to belong to the minimal assembly required for catalysis. Complex I functions in the transfer of electrons from NADH to the respiratory chain. The immediate electron acceptor for the enzyme is believed to be ubiquinone.</text>
</comment>
<dbReference type="PANTHER" id="PTHR46552">
    <property type="entry name" value="NADH-UBIQUINONE OXIDOREDUCTASE CHAIN 2"/>
    <property type="match status" value="1"/>
</dbReference>
<evidence type="ECO:0000256" key="7">
    <source>
        <dbReference type="ARBA" id="ARBA00022660"/>
    </source>
</evidence>
<evidence type="ECO:0000256" key="2">
    <source>
        <dbReference type="ARBA" id="ARBA00004448"/>
    </source>
</evidence>
<proteinExistence type="inferred from homology"/>
<feature type="transmembrane region" description="Helical" evidence="18">
    <location>
        <begin position="149"/>
        <end position="167"/>
    </location>
</feature>
<keyword evidence="6" id="KW-0813">Transport</keyword>
<evidence type="ECO:0000313" key="20">
    <source>
        <dbReference type="EMBL" id="AYN50399.1"/>
    </source>
</evidence>
<dbReference type="AlphaFoldDB" id="A0A3G2JZC3"/>
<evidence type="ECO:0000256" key="9">
    <source>
        <dbReference type="ARBA" id="ARBA00022792"/>
    </source>
</evidence>
<evidence type="ECO:0000256" key="13">
    <source>
        <dbReference type="ARBA" id="ARBA00023027"/>
    </source>
</evidence>
<evidence type="ECO:0000256" key="5">
    <source>
        <dbReference type="ARBA" id="ARBA00021008"/>
    </source>
</evidence>
<dbReference type="PRINTS" id="PR01436">
    <property type="entry name" value="NADHDHGNASE2"/>
</dbReference>
<dbReference type="InterPro" id="IPR001750">
    <property type="entry name" value="ND/Mrp_TM"/>
</dbReference>
<dbReference type="InterPro" id="IPR003917">
    <property type="entry name" value="NADH_UbQ_OxRdtase_chain2"/>
</dbReference>
<feature type="transmembrane region" description="Helical" evidence="18">
    <location>
        <begin position="235"/>
        <end position="258"/>
    </location>
</feature>
<comment type="function">
    <text evidence="18">Core subunit of the mitochondrial membrane respiratory chain NADH dehydrogenase (Complex I) which catalyzes electron transfer from NADH through the respiratory chain, using ubiquinone as an electron acceptor. Essential for the catalytic activity and assembly of complex I.</text>
</comment>
<dbReference type="EC" id="7.1.1.2" evidence="4 18"/>
<keyword evidence="8 18" id="KW-0812">Transmembrane</keyword>
<keyword evidence="11 18" id="KW-0249">Electron transport</keyword>
<geneLocation type="mitochondrion" evidence="20"/>
<gene>
    <name evidence="20" type="primary">nad2</name>
</gene>
<comment type="similarity">
    <text evidence="3 18">Belongs to the complex I subunit 2 family.</text>
</comment>
<sequence length="337" mass="38931">MKNIHKALFINLMMIGSLIAISSLSWLTVWIGLEMNLLALIPLMKHFNKMASSEAMMKYFMIQAMASAMLLFTVIIYTITVNFDITKLTTSISLLISSTLMLKMGMAPFHFWLPEVLSGLSWPLVFIILTWQKIAPMILLTNTLHNPQFISIIIIISSMIGSLMGLNQTCLRKILTYSSINHMSWMLSAMLNSPSIWLWYFLIYTLINLNIIIILANFNIYYMKELNSLFIFNKYLKILFMLNMLSLGGLPPLLGFFPKWITINSMISNNYITLAILLIIFTLMALYFYMRLTFTTFTLSTEKTLIKTFKKMNFFYFMVNILSIMGLMICSTPNNFM</sequence>
<protein>
    <recommendedName>
        <fullName evidence="5 18">NADH-ubiquinone oxidoreductase chain 2</fullName>
        <ecNumber evidence="4 18">7.1.1.2</ecNumber>
    </recommendedName>
</protein>
<keyword evidence="9 18" id="KW-0999">Mitochondrion inner membrane</keyword>
<dbReference type="GO" id="GO:0005743">
    <property type="term" value="C:mitochondrial inner membrane"/>
    <property type="evidence" value="ECO:0007669"/>
    <property type="project" value="UniProtKB-SubCell"/>
</dbReference>
<evidence type="ECO:0000256" key="12">
    <source>
        <dbReference type="ARBA" id="ARBA00022989"/>
    </source>
</evidence>
<feature type="transmembrane region" description="Helical" evidence="18">
    <location>
        <begin position="7"/>
        <end position="24"/>
    </location>
</feature>
<feature type="transmembrane region" description="Helical" evidence="18">
    <location>
        <begin position="270"/>
        <end position="292"/>
    </location>
</feature>
<evidence type="ECO:0000256" key="16">
    <source>
        <dbReference type="ARBA" id="ARBA00023136"/>
    </source>
</evidence>
<evidence type="ECO:0000256" key="1">
    <source>
        <dbReference type="ARBA" id="ARBA00003257"/>
    </source>
</evidence>
<dbReference type="GO" id="GO:0006120">
    <property type="term" value="P:mitochondrial electron transport, NADH to ubiquinone"/>
    <property type="evidence" value="ECO:0007669"/>
    <property type="project" value="InterPro"/>
</dbReference>
<keyword evidence="15 18" id="KW-0496">Mitochondrion</keyword>
<keyword evidence="13 18" id="KW-0520">NAD</keyword>
<dbReference type="EMBL" id="MH473533">
    <property type="protein sequence ID" value="AYN50399.1"/>
    <property type="molecule type" value="Genomic_DNA"/>
</dbReference>
<keyword evidence="14 18" id="KW-0830">Ubiquinone</keyword>
<feature type="transmembrane region" description="Helical" evidence="18">
    <location>
        <begin position="85"/>
        <end position="102"/>
    </location>
</feature>
<evidence type="ECO:0000256" key="3">
    <source>
        <dbReference type="ARBA" id="ARBA00007012"/>
    </source>
</evidence>
<evidence type="ECO:0000256" key="11">
    <source>
        <dbReference type="ARBA" id="ARBA00022982"/>
    </source>
</evidence>
<keyword evidence="10 18" id="KW-1278">Translocase</keyword>
<evidence type="ECO:0000256" key="17">
    <source>
        <dbReference type="ARBA" id="ARBA00049551"/>
    </source>
</evidence>
<evidence type="ECO:0000256" key="15">
    <source>
        <dbReference type="ARBA" id="ARBA00023128"/>
    </source>
</evidence>
<feature type="transmembrane region" description="Helical" evidence="18">
    <location>
        <begin position="313"/>
        <end position="334"/>
    </location>
</feature>
<evidence type="ECO:0000256" key="10">
    <source>
        <dbReference type="ARBA" id="ARBA00022967"/>
    </source>
</evidence>
<comment type="subcellular location">
    <subcellularLocation>
        <location evidence="2 18">Mitochondrion inner membrane</location>
        <topology evidence="2 18">Multi-pass membrane protein</topology>
    </subcellularLocation>
</comment>
<keyword evidence="16 18" id="KW-0472">Membrane</keyword>
<evidence type="ECO:0000256" key="8">
    <source>
        <dbReference type="ARBA" id="ARBA00022692"/>
    </source>
</evidence>
<name>A0A3G2JZC3_9CUCU</name>
<evidence type="ECO:0000256" key="6">
    <source>
        <dbReference type="ARBA" id="ARBA00022448"/>
    </source>
</evidence>
<reference evidence="20" key="1">
    <citation type="journal article" date="2014" name="Mol. Biol. Evol.">
        <title>Bulk de novo mitogenome assembly from pooled total DNA elucidates the phylogeny of weevils (Coleoptera: Curculionoidea).</title>
        <authorList>
            <person name="Gillett C.P."/>
            <person name="Crampton-Platt A."/>
            <person name="Timmermans M.J."/>
            <person name="Jordal B.H."/>
            <person name="Emerson B.C."/>
            <person name="Vogler A.P."/>
        </authorList>
    </citation>
    <scope>NUCLEOTIDE SEQUENCE</scope>
</reference>
<comment type="catalytic activity">
    <reaction evidence="17 18">
        <text>a ubiquinone + NADH + 5 H(+)(in) = a ubiquinol + NAD(+) + 4 H(+)(out)</text>
        <dbReference type="Rhea" id="RHEA:29091"/>
        <dbReference type="Rhea" id="RHEA-COMP:9565"/>
        <dbReference type="Rhea" id="RHEA-COMP:9566"/>
        <dbReference type="ChEBI" id="CHEBI:15378"/>
        <dbReference type="ChEBI" id="CHEBI:16389"/>
        <dbReference type="ChEBI" id="CHEBI:17976"/>
        <dbReference type="ChEBI" id="CHEBI:57540"/>
        <dbReference type="ChEBI" id="CHEBI:57945"/>
        <dbReference type="EC" id="7.1.1.2"/>
    </reaction>
</comment>
<evidence type="ECO:0000259" key="19">
    <source>
        <dbReference type="Pfam" id="PF00361"/>
    </source>
</evidence>
<organism evidence="20">
    <name type="scientific">Lepyrus sp. G312</name>
    <dbReference type="NCBI Taxonomy" id="2480751"/>
    <lineage>
        <taxon>Eukaryota</taxon>
        <taxon>Metazoa</taxon>
        <taxon>Ecdysozoa</taxon>
        <taxon>Arthropoda</taxon>
        <taxon>Hexapoda</taxon>
        <taxon>Insecta</taxon>
        <taxon>Pterygota</taxon>
        <taxon>Neoptera</taxon>
        <taxon>Endopterygota</taxon>
        <taxon>Coleoptera</taxon>
        <taxon>Polyphaga</taxon>
        <taxon>Cucujiformia</taxon>
        <taxon>Curculionidae</taxon>
        <taxon>Molytinae</taxon>
        <taxon>Lepyrini</taxon>
        <taxon>Lepyrus</taxon>
    </lineage>
</organism>
<evidence type="ECO:0000256" key="4">
    <source>
        <dbReference type="ARBA" id="ARBA00012944"/>
    </source>
</evidence>
<keyword evidence="7 18" id="KW-0679">Respiratory chain</keyword>
<evidence type="ECO:0000256" key="14">
    <source>
        <dbReference type="ARBA" id="ARBA00023075"/>
    </source>
</evidence>